<evidence type="ECO:0000313" key="10">
    <source>
        <dbReference type="Proteomes" id="UP000002280"/>
    </source>
</evidence>
<organism evidence="9 10">
    <name type="scientific">Monodelphis domestica</name>
    <name type="common">Gray short-tailed opossum</name>
    <dbReference type="NCBI Taxonomy" id="13616"/>
    <lineage>
        <taxon>Eukaryota</taxon>
        <taxon>Metazoa</taxon>
        <taxon>Chordata</taxon>
        <taxon>Craniata</taxon>
        <taxon>Vertebrata</taxon>
        <taxon>Euteleostomi</taxon>
        <taxon>Mammalia</taxon>
        <taxon>Metatheria</taxon>
        <taxon>Didelphimorphia</taxon>
        <taxon>Didelphidae</taxon>
        <taxon>Monodelphis</taxon>
    </lineage>
</organism>
<dbReference type="Pfam" id="PF02263">
    <property type="entry name" value="GBP"/>
    <property type="match status" value="1"/>
</dbReference>
<protein>
    <submittedName>
        <fullName evidence="9">Guanylate-binding protein 1-like</fullName>
    </submittedName>
</protein>
<dbReference type="InParanoid" id="F6XE08"/>
<comment type="similarity">
    <text evidence="6">Belongs to the TRAFAC class dynamin-like GTPase superfamily. GB1/RHD3 GTPase family.</text>
</comment>
<evidence type="ECO:0000256" key="4">
    <source>
        <dbReference type="ARBA" id="ARBA00022859"/>
    </source>
</evidence>
<dbReference type="Pfam" id="PF02841">
    <property type="entry name" value="GBP_C"/>
    <property type="match status" value="1"/>
</dbReference>
<dbReference type="InterPro" id="IPR003191">
    <property type="entry name" value="Guanylate-bd/ATL_C"/>
</dbReference>
<keyword evidence="5" id="KW-0342">GTP-binding</keyword>
<evidence type="ECO:0000313" key="9">
    <source>
        <dbReference type="Ensembl" id="ENSMODP00000038470.2"/>
    </source>
</evidence>
<dbReference type="InterPro" id="IPR027417">
    <property type="entry name" value="P-loop_NTPase"/>
</dbReference>
<keyword evidence="3" id="KW-0378">Hydrolase</keyword>
<dbReference type="CDD" id="cd01851">
    <property type="entry name" value="GBP"/>
    <property type="match status" value="1"/>
</dbReference>
<dbReference type="HOGENOM" id="CLU_018608_2_2_1"/>
<dbReference type="GO" id="GO:0071346">
    <property type="term" value="P:cellular response to type II interferon"/>
    <property type="evidence" value="ECO:0000318"/>
    <property type="project" value="GO_Central"/>
</dbReference>
<dbReference type="GO" id="GO:0005525">
    <property type="term" value="F:GTP binding"/>
    <property type="evidence" value="ECO:0000318"/>
    <property type="project" value="GO_Central"/>
</dbReference>
<gene>
    <name evidence="9" type="primary">LOC100027544</name>
</gene>
<dbReference type="eggNOG" id="KOG2037">
    <property type="taxonomic scope" value="Eukaryota"/>
</dbReference>
<evidence type="ECO:0000256" key="7">
    <source>
        <dbReference type="SAM" id="Coils"/>
    </source>
</evidence>
<dbReference type="InterPro" id="IPR015894">
    <property type="entry name" value="Guanylate-bd_N"/>
</dbReference>
<dbReference type="GO" id="GO:0003924">
    <property type="term" value="F:GTPase activity"/>
    <property type="evidence" value="ECO:0000318"/>
    <property type="project" value="GO_Central"/>
</dbReference>
<keyword evidence="4" id="KW-0391">Immunity</keyword>
<dbReference type="STRING" id="13616.ENSMODP00000038470"/>
<reference evidence="9 10" key="1">
    <citation type="journal article" date="2007" name="Nature">
        <title>Genome of the marsupial Monodelphis domestica reveals innovation in non-coding sequences.</title>
        <authorList>
            <person name="Mikkelsen T.S."/>
            <person name="Wakefield M.J."/>
            <person name="Aken B."/>
            <person name="Amemiya C.T."/>
            <person name="Chang J.L."/>
            <person name="Duke S."/>
            <person name="Garber M."/>
            <person name="Gentles A.J."/>
            <person name="Goodstadt L."/>
            <person name="Heger A."/>
            <person name="Jurka J."/>
            <person name="Kamal M."/>
            <person name="Mauceli E."/>
            <person name="Searle S.M."/>
            <person name="Sharpe T."/>
            <person name="Baker M.L."/>
            <person name="Batzer M.A."/>
            <person name="Benos P.V."/>
            <person name="Belov K."/>
            <person name="Clamp M."/>
            <person name="Cook A."/>
            <person name="Cuff J."/>
            <person name="Das R."/>
            <person name="Davidow L."/>
            <person name="Deakin J.E."/>
            <person name="Fazzari M.J."/>
            <person name="Glass J.L."/>
            <person name="Grabherr M."/>
            <person name="Greally J.M."/>
            <person name="Gu W."/>
            <person name="Hore T.A."/>
            <person name="Huttley G.A."/>
            <person name="Kleber M."/>
            <person name="Jirtle R.L."/>
            <person name="Koina E."/>
            <person name="Lee J.T."/>
            <person name="Mahony S."/>
            <person name="Marra M.A."/>
            <person name="Miller R.D."/>
            <person name="Nicholls R.D."/>
            <person name="Oda M."/>
            <person name="Papenfuss A.T."/>
            <person name="Parra Z.E."/>
            <person name="Pollock D.D."/>
            <person name="Ray D.A."/>
            <person name="Schein J.E."/>
            <person name="Speed T.P."/>
            <person name="Thompson K."/>
            <person name="VandeBerg J.L."/>
            <person name="Wade C.M."/>
            <person name="Walker J.A."/>
            <person name="Waters P.D."/>
            <person name="Webber C."/>
            <person name="Weidman J.R."/>
            <person name="Xie X."/>
            <person name="Zody M.C."/>
            <person name="Baldwin J."/>
            <person name="Abdouelleil A."/>
            <person name="Abdulkadir J."/>
            <person name="Abebe A."/>
            <person name="Abera B."/>
            <person name="Abreu J."/>
            <person name="Acer S.C."/>
            <person name="Aftuck L."/>
            <person name="Alexander A."/>
            <person name="An P."/>
            <person name="Anderson E."/>
            <person name="Anderson S."/>
            <person name="Arachi H."/>
            <person name="Azer M."/>
            <person name="Bachantsang P."/>
            <person name="Barry A."/>
            <person name="Bayul T."/>
            <person name="Berlin A."/>
            <person name="Bessette D."/>
            <person name="Bloom T."/>
            <person name="Bloom T."/>
            <person name="Boguslavskiy L."/>
            <person name="Bonnet C."/>
            <person name="Boukhgalter B."/>
            <person name="Bourzgui I."/>
            <person name="Brown A."/>
            <person name="Cahill P."/>
            <person name="Channer S."/>
            <person name="Cheshatsang Y."/>
            <person name="Chuda L."/>
            <person name="Citroen M."/>
            <person name="Collymore A."/>
            <person name="Cooke P."/>
            <person name="Costello M."/>
            <person name="D'Aco K."/>
            <person name="Daza R."/>
            <person name="De Haan G."/>
            <person name="DeGray S."/>
            <person name="DeMaso C."/>
            <person name="Dhargay N."/>
            <person name="Dooley K."/>
            <person name="Dooley E."/>
            <person name="Doricent M."/>
            <person name="Dorje P."/>
            <person name="Dorjee K."/>
            <person name="Dupes A."/>
            <person name="Elong R."/>
            <person name="Falk J."/>
            <person name="Farina A."/>
            <person name="Faro S."/>
            <person name="Ferguson D."/>
            <person name="Fisher S."/>
            <person name="Foley C.D."/>
            <person name="Franke A."/>
            <person name="Friedrich D."/>
            <person name="Gadbois L."/>
            <person name="Gearin G."/>
            <person name="Gearin C.R."/>
            <person name="Giannoukos G."/>
            <person name="Goode T."/>
            <person name="Graham J."/>
            <person name="Grandbois E."/>
            <person name="Grewal S."/>
            <person name="Gyaltsen K."/>
            <person name="Hafez N."/>
            <person name="Hagos B."/>
            <person name="Hall J."/>
            <person name="Henson C."/>
            <person name="Hollinger A."/>
            <person name="Honan T."/>
            <person name="Huard M.D."/>
            <person name="Hughes L."/>
            <person name="Hurhula B."/>
            <person name="Husby M.E."/>
            <person name="Kamat A."/>
            <person name="Kanga B."/>
            <person name="Kashin S."/>
            <person name="Khazanovich D."/>
            <person name="Kisner P."/>
            <person name="Lance K."/>
            <person name="Lara M."/>
            <person name="Lee W."/>
            <person name="Lennon N."/>
            <person name="Letendre F."/>
            <person name="LeVine R."/>
            <person name="Lipovsky A."/>
            <person name="Liu X."/>
            <person name="Liu J."/>
            <person name="Liu S."/>
            <person name="Lokyitsang T."/>
            <person name="Lokyitsang Y."/>
            <person name="Lubonja R."/>
            <person name="Lui A."/>
            <person name="MacDonald P."/>
            <person name="Magnisalis V."/>
            <person name="Maru K."/>
            <person name="Matthews C."/>
            <person name="McCusker W."/>
            <person name="McDonough S."/>
            <person name="Mehta T."/>
            <person name="Meldrim J."/>
            <person name="Meneus L."/>
            <person name="Mihai O."/>
            <person name="Mihalev A."/>
            <person name="Mihova T."/>
            <person name="Mittelman R."/>
            <person name="Mlenga V."/>
            <person name="Montmayeur A."/>
            <person name="Mulrain L."/>
            <person name="Navidi A."/>
            <person name="Naylor J."/>
            <person name="Negash T."/>
            <person name="Nguyen T."/>
            <person name="Nguyen N."/>
            <person name="Nicol R."/>
            <person name="Norbu C."/>
            <person name="Norbu N."/>
            <person name="Novod N."/>
            <person name="O'Neill B."/>
            <person name="Osman S."/>
            <person name="Markiewicz E."/>
            <person name="Oyono O.L."/>
            <person name="Patti C."/>
            <person name="Phunkhang P."/>
            <person name="Pierre F."/>
            <person name="Priest M."/>
            <person name="Raghuraman S."/>
            <person name="Rege F."/>
            <person name="Reyes R."/>
            <person name="Rise C."/>
            <person name="Rogov P."/>
            <person name="Ross K."/>
            <person name="Ryan E."/>
            <person name="Settipalli S."/>
            <person name="Shea T."/>
            <person name="Sherpa N."/>
            <person name="Shi L."/>
            <person name="Shih D."/>
            <person name="Sparrow T."/>
            <person name="Spaulding J."/>
            <person name="Stalker J."/>
            <person name="Stange-Thomann N."/>
            <person name="Stavropoulos S."/>
            <person name="Stone C."/>
            <person name="Strader C."/>
            <person name="Tesfaye S."/>
            <person name="Thomson T."/>
            <person name="Thoulutsang Y."/>
            <person name="Thoulutsang D."/>
            <person name="Topham K."/>
            <person name="Topping I."/>
            <person name="Tsamla T."/>
            <person name="Vassiliev H."/>
            <person name="Vo A."/>
            <person name="Wangchuk T."/>
            <person name="Wangdi T."/>
            <person name="Weiand M."/>
            <person name="Wilkinson J."/>
            <person name="Wilson A."/>
            <person name="Yadav S."/>
            <person name="Young G."/>
            <person name="Yu Q."/>
            <person name="Zembek L."/>
            <person name="Zhong D."/>
            <person name="Zimmer A."/>
            <person name="Zwirko Z."/>
            <person name="Jaffe D.B."/>
            <person name="Alvarez P."/>
            <person name="Brockman W."/>
            <person name="Butler J."/>
            <person name="Chin C."/>
            <person name="Gnerre S."/>
            <person name="MacCallum I."/>
            <person name="Graves J.A."/>
            <person name="Ponting C.P."/>
            <person name="Breen M."/>
            <person name="Samollow P.B."/>
            <person name="Lander E.S."/>
            <person name="Lindblad-Toh K."/>
        </authorList>
    </citation>
    <scope>NUCLEOTIDE SEQUENCE [LARGE SCALE GENOMIC DNA]</scope>
</reference>
<evidence type="ECO:0000256" key="5">
    <source>
        <dbReference type="ARBA" id="ARBA00023134"/>
    </source>
</evidence>
<name>F6XE08_MONDO</name>
<dbReference type="OrthoDB" id="2135133at2759"/>
<dbReference type="RefSeq" id="XP_016285324.1">
    <property type="nucleotide sequence ID" value="XM_016429838.2"/>
</dbReference>
<dbReference type="Ensembl" id="ENSMODT00000040070.3">
    <property type="protein sequence ID" value="ENSMODP00000038470.2"/>
    <property type="gene ID" value="ENSMODG00000025650.3"/>
</dbReference>
<dbReference type="Gene3D" id="3.40.50.300">
    <property type="entry name" value="P-loop containing nucleotide triphosphate hydrolases"/>
    <property type="match status" value="1"/>
</dbReference>
<dbReference type="GO" id="GO:0031410">
    <property type="term" value="C:cytoplasmic vesicle"/>
    <property type="evidence" value="ECO:0000318"/>
    <property type="project" value="GO_Central"/>
</dbReference>
<evidence type="ECO:0000259" key="8">
    <source>
        <dbReference type="PROSITE" id="PS51715"/>
    </source>
</evidence>
<dbReference type="GeneID" id="100027544"/>
<dbReference type="OMA" id="CETHHAS"/>
<dbReference type="KEGG" id="mdo:100027544"/>
<reference evidence="9" key="3">
    <citation type="submission" date="2025-09" db="UniProtKB">
        <authorList>
            <consortium name="Ensembl"/>
        </authorList>
    </citation>
    <scope>IDENTIFICATION</scope>
</reference>
<dbReference type="CDD" id="cd16269">
    <property type="entry name" value="GBP_C"/>
    <property type="match status" value="1"/>
</dbReference>
<dbReference type="GeneTree" id="ENSGT00940000162297"/>
<dbReference type="Bgee" id="ENSMODG00000025650">
    <property type="expression patterns" value="Expressed in lung and 15 other cell types or tissues"/>
</dbReference>
<dbReference type="InterPro" id="IPR037684">
    <property type="entry name" value="GBP_C"/>
</dbReference>
<evidence type="ECO:0000256" key="3">
    <source>
        <dbReference type="ARBA" id="ARBA00022801"/>
    </source>
</evidence>
<dbReference type="PANTHER" id="PTHR10751">
    <property type="entry name" value="GUANYLATE BINDING PROTEIN"/>
    <property type="match status" value="1"/>
</dbReference>
<accession>F6XE08</accession>
<dbReference type="RefSeq" id="XP_016285323.1">
    <property type="nucleotide sequence ID" value="XM_016429837.2"/>
</dbReference>
<feature type="domain" description="GB1/RHD3-type G" evidence="8">
    <location>
        <begin position="35"/>
        <end position="263"/>
    </location>
</feature>
<keyword evidence="2" id="KW-0547">Nucleotide-binding</keyword>
<keyword evidence="1" id="KW-0399">Innate immunity</keyword>
<keyword evidence="10" id="KW-1185">Reference proteome</keyword>
<evidence type="ECO:0000256" key="2">
    <source>
        <dbReference type="ARBA" id="ARBA00022741"/>
    </source>
</evidence>
<feature type="coiled-coil region" evidence="7">
    <location>
        <begin position="446"/>
        <end position="574"/>
    </location>
</feature>
<dbReference type="Proteomes" id="UP000002280">
    <property type="component" value="Chromosome 2"/>
</dbReference>
<dbReference type="Gene3D" id="1.20.1000.10">
    <property type="entry name" value="Guanylate-binding protein, C-terminal domain"/>
    <property type="match status" value="1"/>
</dbReference>
<sequence length="580" mass="66856">MASSLSMPAPVCLIENSKGQFVVKQEALDILDTVTQPVVVVAIVGLYRTGKSYLMNRLAGQKTGFSLGSTVQSHTKGIWMWCVPHPKKPNHTLILLDTEGLGDVEKGDNTNDTWIFVLALLLSSTFVYNSMGTINQQAMDELYYVTELTDKIKEKSSSSTEQISLFPDFVWTVRDFILDLEINGEPITSDQYLENALKLKKGTSEEVKICIKKFFLKRKCFIFVPPAHTKMLKKLEKLHDDELDGDFVESTKNFCEYIFKNSEAKTLPGGGMVHGPRLGNLILTYVQAITSGGVPCMENAVLALSQTENSAAVQRAYTYYEEIMRQSVNFPTETHEELLNVHNVCKMEAIKVFMKNSFKDVDQKFQKTLEIRLEDKLHDFCEQNERESLDRCTALLLDIFSPLEEAVKQKVFSFPGGYDTFLDNMQNLVEEYNRQPRKGIQAKKTLEEYLKSKETVTEAIKQADQALTAKKREKEEQEKKVQAAAAAAREQQMRLKRQEEMMREQEKRQQEQIRQLAEEMEAQRRKYLEEQEREQARRLQEQEKLLQEQQRREIAERQREIQALREQIHNNNSQSDCIIL</sequence>
<proteinExistence type="inferred from homology"/>
<dbReference type="FunFam" id="3.40.50.300:FF:000422">
    <property type="entry name" value="Guanylate-binding protein 1"/>
    <property type="match status" value="1"/>
</dbReference>
<reference evidence="9" key="2">
    <citation type="submission" date="2025-08" db="UniProtKB">
        <authorList>
            <consortium name="Ensembl"/>
        </authorList>
    </citation>
    <scope>IDENTIFICATION</scope>
</reference>
<dbReference type="SUPFAM" id="SSF48340">
    <property type="entry name" value="Interferon-induced guanylate-binding protein 1 (GBP1), C-terminal domain"/>
    <property type="match status" value="1"/>
</dbReference>
<dbReference type="FunFam" id="1.20.1000.10:FF:000001">
    <property type="entry name" value="Guanylate binding protein 1"/>
    <property type="match status" value="1"/>
</dbReference>
<dbReference type="PROSITE" id="PS51715">
    <property type="entry name" value="G_GB1_RHD3"/>
    <property type="match status" value="1"/>
</dbReference>
<dbReference type="InterPro" id="IPR036543">
    <property type="entry name" value="Guanylate-bd_C_sf"/>
</dbReference>
<evidence type="ECO:0000256" key="1">
    <source>
        <dbReference type="ARBA" id="ARBA00022588"/>
    </source>
</evidence>
<evidence type="ECO:0000256" key="6">
    <source>
        <dbReference type="PROSITE-ProRule" id="PRU01052"/>
    </source>
</evidence>
<dbReference type="SUPFAM" id="SSF52540">
    <property type="entry name" value="P-loop containing nucleoside triphosphate hydrolases"/>
    <property type="match status" value="1"/>
</dbReference>
<keyword evidence="7" id="KW-0175">Coiled coil</keyword>
<dbReference type="AlphaFoldDB" id="F6XE08"/>
<dbReference type="InterPro" id="IPR030386">
    <property type="entry name" value="G_GB1_RHD3_dom"/>
</dbReference>